<protein>
    <submittedName>
        <fullName evidence="10">Uncharacterized protein</fullName>
    </submittedName>
</protein>
<keyword evidence="3" id="KW-1003">Cell membrane</keyword>
<dbReference type="Gene3D" id="3.80.10.10">
    <property type="entry name" value="Ribonuclease Inhibitor"/>
    <property type="match status" value="1"/>
</dbReference>
<dbReference type="SUPFAM" id="SSF52058">
    <property type="entry name" value="L domain-like"/>
    <property type="match status" value="1"/>
</dbReference>
<dbReference type="GO" id="GO:0005886">
    <property type="term" value="C:plasma membrane"/>
    <property type="evidence" value="ECO:0007669"/>
    <property type="project" value="UniProtKB-SubCell"/>
</dbReference>
<evidence type="ECO:0000256" key="5">
    <source>
        <dbReference type="ARBA" id="ARBA00022729"/>
    </source>
</evidence>
<dbReference type="PANTHER" id="PTHR48052">
    <property type="entry name" value="UNNAMED PRODUCT"/>
    <property type="match status" value="1"/>
</dbReference>
<evidence type="ECO:0000313" key="10">
    <source>
        <dbReference type="EMBL" id="KAK4380298.1"/>
    </source>
</evidence>
<evidence type="ECO:0000256" key="6">
    <source>
        <dbReference type="ARBA" id="ARBA00022989"/>
    </source>
</evidence>
<sequence>MPMKLNSRPRFFFISFLCHEQPTLKLNYFNSGYDMEKIRSRESNNNFTGKIQDFKSKILGAVVLRDNQLQGPIPKSLLNQHSLVSLILSQNNLSGQIASAICNLKTLQVLDLGSNYLKGIVLVEQLIQLLVLETNS</sequence>
<keyword evidence="7" id="KW-0472">Membrane</keyword>
<evidence type="ECO:0000256" key="2">
    <source>
        <dbReference type="ARBA" id="ARBA00009592"/>
    </source>
</evidence>
<name>A0AAE1T2J4_9SOLA</name>
<accession>A0AAE1T2J4</accession>
<evidence type="ECO:0000256" key="3">
    <source>
        <dbReference type="ARBA" id="ARBA00022475"/>
    </source>
</evidence>
<keyword evidence="9" id="KW-0325">Glycoprotein</keyword>
<comment type="subcellular location">
    <subcellularLocation>
        <location evidence="1">Cell membrane</location>
        <topology evidence="1">Single-pass type I membrane protein</topology>
    </subcellularLocation>
</comment>
<comment type="caution">
    <text evidence="10">The sequence shown here is derived from an EMBL/GenBank/DDBJ whole genome shotgun (WGS) entry which is preliminary data.</text>
</comment>
<comment type="similarity">
    <text evidence="2">Belongs to the RLP family.</text>
</comment>
<dbReference type="AlphaFoldDB" id="A0AAE1T2J4"/>
<gene>
    <name evidence="10" type="ORF">RND71_002160</name>
</gene>
<dbReference type="PANTHER" id="PTHR48052:SF8">
    <property type="entry name" value="LRR RECEPTOR-LIKE SERINE_THREONINE-PROTEIN KINASE FLS2"/>
    <property type="match status" value="1"/>
</dbReference>
<organism evidence="10 11">
    <name type="scientific">Anisodus tanguticus</name>
    <dbReference type="NCBI Taxonomy" id="243964"/>
    <lineage>
        <taxon>Eukaryota</taxon>
        <taxon>Viridiplantae</taxon>
        <taxon>Streptophyta</taxon>
        <taxon>Embryophyta</taxon>
        <taxon>Tracheophyta</taxon>
        <taxon>Spermatophyta</taxon>
        <taxon>Magnoliopsida</taxon>
        <taxon>eudicotyledons</taxon>
        <taxon>Gunneridae</taxon>
        <taxon>Pentapetalae</taxon>
        <taxon>asterids</taxon>
        <taxon>lamiids</taxon>
        <taxon>Solanales</taxon>
        <taxon>Solanaceae</taxon>
        <taxon>Solanoideae</taxon>
        <taxon>Hyoscyameae</taxon>
        <taxon>Anisodus</taxon>
    </lineage>
</organism>
<evidence type="ECO:0000313" key="11">
    <source>
        <dbReference type="Proteomes" id="UP001291623"/>
    </source>
</evidence>
<evidence type="ECO:0000256" key="7">
    <source>
        <dbReference type="ARBA" id="ARBA00023136"/>
    </source>
</evidence>
<dbReference type="Pfam" id="PF00560">
    <property type="entry name" value="LRR_1"/>
    <property type="match status" value="1"/>
</dbReference>
<proteinExistence type="inferred from homology"/>
<evidence type="ECO:0000256" key="9">
    <source>
        <dbReference type="ARBA" id="ARBA00023180"/>
    </source>
</evidence>
<keyword evidence="5" id="KW-0732">Signal</keyword>
<keyword evidence="11" id="KW-1185">Reference proteome</keyword>
<evidence type="ECO:0000256" key="8">
    <source>
        <dbReference type="ARBA" id="ARBA00023170"/>
    </source>
</evidence>
<reference evidence="10" key="1">
    <citation type="submission" date="2023-12" db="EMBL/GenBank/DDBJ databases">
        <title>Genome assembly of Anisodus tanguticus.</title>
        <authorList>
            <person name="Wang Y.-J."/>
        </authorList>
    </citation>
    <scope>NUCLEOTIDE SEQUENCE</scope>
    <source>
        <strain evidence="10">KB-2021</strain>
        <tissue evidence="10">Leaf</tissue>
    </source>
</reference>
<dbReference type="InterPro" id="IPR032675">
    <property type="entry name" value="LRR_dom_sf"/>
</dbReference>
<dbReference type="EMBL" id="JAVYJV010000001">
    <property type="protein sequence ID" value="KAK4380298.1"/>
    <property type="molecule type" value="Genomic_DNA"/>
</dbReference>
<dbReference type="Proteomes" id="UP001291623">
    <property type="component" value="Unassembled WGS sequence"/>
</dbReference>
<keyword evidence="8" id="KW-0675">Receptor</keyword>
<keyword evidence="6" id="KW-1133">Transmembrane helix</keyword>
<keyword evidence="4" id="KW-0812">Transmembrane</keyword>
<dbReference type="InterPro" id="IPR001611">
    <property type="entry name" value="Leu-rich_rpt"/>
</dbReference>
<evidence type="ECO:0000256" key="1">
    <source>
        <dbReference type="ARBA" id="ARBA00004251"/>
    </source>
</evidence>
<evidence type="ECO:0000256" key="4">
    <source>
        <dbReference type="ARBA" id="ARBA00022692"/>
    </source>
</evidence>